<proteinExistence type="predicted"/>
<dbReference type="EMBL" id="DS499596">
    <property type="protein sequence ID" value="EDP53034.1"/>
    <property type="molecule type" value="Genomic_DNA"/>
</dbReference>
<dbReference type="Proteomes" id="UP000001699">
    <property type="component" value="Unassembled WGS sequence"/>
</dbReference>
<protein>
    <submittedName>
        <fullName evidence="1">Uncharacterized protein</fullName>
    </submittedName>
</protein>
<gene>
    <name evidence="1" type="ORF">AFUB_042050</name>
</gene>
<reference evidence="1 2" key="1">
    <citation type="journal article" date="2008" name="PLoS Genet.">
        <title>Genomic islands in the pathogenic filamentous fungus Aspergillus fumigatus.</title>
        <authorList>
            <person name="Fedorova N.D."/>
            <person name="Khaldi N."/>
            <person name="Joardar V.S."/>
            <person name="Maiti R."/>
            <person name="Amedeo P."/>
            <person name="Anderson M.J."/>
            <person name="Crabtree J."/>
            <person name="Silva J.C."/>
            <person name="Badger J.H."/>
            <person name="Albarraq A."/>
            <person name="Angiuoli S."/>
            <person name="Bussey H."/>
            <person name="Bowyer P."/>
            <person name="Cotty P.J."/>
            <person name="Dyer P.S."/>
            <person name="Egan A."/>
            <person name="Galens K."/>
            <person name="Fraser-Liggett C.M."/>
            <person name="Haas B.J."/>
            <person name="Inman J.M."/>
            <person name="Kent R."/>
            <person name="Lemieux S."/>
            <person name="Malavazi I."/>
            <person name="Orvis J."/>
            <person name="Roemer T."/>
            <person name="Ronning C.M."/>
            <person name="Sundaram J.P."/>
            <person name="Sutton G."/>
            <person name="Turner G."/>
            <person name="Venter J.C."/>
            <person name="White O.R."/>
            <person name="Whitty B.R."/>
            <person name="Youngman P."/>
            <person name="Wolfe K.H."/>
            <person name="Goldman G.H."/>
            <person name="Wortman J.R."/>
            <person name="Jiang B."/>
            <person name="Denning D.W."/>
            <person name="Nierman W.C."/>
        </authorList>
    </citation>
    <scope>NUCLEOTIDE SEQUENCE [LARGE SCALE GENOMIC DNA]</scope>
    <source>
        <strain evidence="2">CBS 144.89 / FGSC A1163 / CEA10</strain>
    </source>
</reference>
<sequence>MVNNKSSGEIQMGNRMIMIAAHSSRPLARAVIIKVMRRSTHPAITFGHDLRIEVEIKSIHRPIVMIANDNCRGNGAVRLALLIWSGALEPRWLRRSANAFPGCQVNACVAQTVQAVEVIKSQG</sequence>
<accession>B0XYT8</accession>
<evidence type="ECO:0000313" key="1">
    <source>
        <dbReference type="EMBL" id="EDP53034.1"/>
    </source>
</evidence>
<dbReference type="AlphaFoldDB" id="B0XYT8"/>
<organism evidence="1 2">
    <name type="scientific">Aspergillus fumigatus (strain CBS 144.89 / FGSC A1163 / CEA10)</name>
    <name type="common">Neosartorya fumigata</name>
    <dbReference type="NCBI Taxonomy" id="451804"/>
    <lineage>
        <taxon>Eukaryota</taxon>
        <taxon>Fungi</taxon>
        <taxon>Dikarya</taxon>
        <taxon>Ascomycota</taxon>
        <taxon>Pezizomycotina</taxon>
        <taxon>Eurotiomycetes</taxon>
        <taxon>Eurotiomycetidae</taxon>
        <taxon>Eurotiales</taxon>
        <taxon>Aspergillaceae</taxon>
        <taxon>Aspergillus</taxon>
        <taxon>Aspergillus subgen. Fumigati</taxon>
    </lineage>
</organism>
<name>B0XYT8_ASPFC</name>
<evidence type="ECO:0000313" key="2">
    <source>
        <dbReference type="Proteomes" id="UP000001699"/>
    </source>
</evidence>
<dbReference type="HOGENOM" id="CLU_2014737_0_0_1"/>
<dbReference type="VEuPathDB" id="FungiDB:AFUB_042050"/>
<keyword evidence="2" id="KW-1185">Reference proteome</keyword>